<evidence type="ECO:0000256" key="11">
    <source>
        <dbReference type="RuleBase" id="RU362007"/>
    </source>
</evidence>
<feature type="domain" description="Hexokinase C-terminal" evidence="14">
    <location>
        <begin position="349"/>
        <end position="587"/>
    </location>
</feature>
<dbReference type="Pfam" id="PF03727">
    <property type="entry name" value="Hexokinase_2"/>
    <property type="match status" value="1"/>
</dbReference>
<evidence type="ECO:0000256" key="6">
    <source>
        <dbReference type="ARBA" id="ARBA00022777"/>
    </source>
</evidence>
<evidence type="ECO:0000256" key="7">
    <source>
        <dbReference type="ARBA" id="ARBA00022840"/>
    </source>
</evidence>
<name>A0AAV0ADQ8_PHAPC</name>
<dbReference type="GO" id="GO:0004340">
    <property type="term" value="F:glucokinase activity"/>
    <property type="evidence" value="ECO:0007669"/>
    <property type="project" value="TreeGrafter"/>
</dbReference>
<feature type="compositionally biased region" description="Polar residues" evidence="12">
    <location>
        <begin position="109"/>
        <end position="123"/>
    </location>
</feature>
<feature type="region of interest" description="Disordered" evidence="12">
    <location>
        <begin position="109"/>
        <end position="132"/>
    </location>
</feature>
<sequence length="600" mass="66496">MPHSAIPLSTPSVMLPSAFDDSPPSTPNSSLGSGEIHSNLEPIDPSIISTSPFAAALQLNVTPTTLNLPSRFKSPRSPKTRPWPDSIHISNNHMVLRRSLSSFTRQINSPVAKNPRHSTSSVSPKPVFHRTHDNTELPHATKMQMADYLRKFEHLFMVTPQRMRMIVEAFIESLEAGLKEKGHTVPMIPTYVFGWPTGKEKGPYLAVDLGGTNLRVCHVELEGEGKFEITQAKYRLTEEQKQQEGEKLFDFCAEFLVDQYGNENGELQLEDEIALGFTFSYPCTQNRIDHGELLRWTKGFGNPNVEGHDVGEIFAKALKKHNVPIKLTALINDTTGTLIASSYVDQSTKIGVIFGTGCNAAYMEKISNIPKIASLGLPQDAEMAINCEWGAFDSDKHEHLPRTKYDLIIDETSNKPGQQAFEKMIAGLYLGEVFRLVVIEMIEEGVLFLGQNTYKIEKAYCFDTAFLSLIESDPTEELLTVTGLFSHFFGLDTTISERQFFRRLAQLIGTRSARLSACGIAAIVSKMGYLDSGCGVATDGSLYNKYPQFPERLHEALVDIFGEKGRLIKTYHAEDGSGVGSAIIAAMTKARIAKGQFIHV</sequence>
<evidence type="ECO:0000259" key="13">
    <source>
        <dbReference type="Pfam" id="PF00349"/>
    </source>
</evidence>
<dbReference type="GO" id="GO:0008865">
    <property type="term" value="F:fructokinase activity"/>
    <property type="evidence" value="ECO:0007669"/>
    <property type="project" value="TreeGrafter"/>
</dbReference>
<evidence type="ECO:0000256" key="4">
    <source>
        <dbReference type="ARBA" id="ARBA00022679"/>
    </source>
</evidence>
<dbReference type="PROSITE" id="PS51748">
    <property type="entry name" value="HEXOKINASE_2"/>
    <property type="match status" value="1"/>
</dbReference>
<dbReference type="InterPro" id="IPR043129">
    <property type="entry name" value="ATPase_NBD"/>
</dbReference>
<dbReference type="InterPro" id="IPR001312">
    <property type="entry name" value="Hexokinase"/>
</dbReference>
<dbReference type="FunFam" id="3.40.367.20:FF:000009">
    <property type="entry name" value="Phosphotransferase"/>
    <property type="match status" value="1"/>
</dbReference>
<dbReference type="InterPro" id="IPR022672">
    <property type="entry name" value="Hexokinase_N"/>
</dbReference>
<feature type="domain" description="Hexokinase N-terminal" evidence="13">
    <location>
        <begin position="149"/>
        <end position="343"/>
    </location>
</feature>
<evidence type="ECO:0000256" key="3">
    <source>
        <dbReference type="ARBA" id="ARBA00009225"/>
    </source>
</evidence>
<evidence type="ECO:0000256" key="1">
    <source>
        <dbReference type="ARBA" id="ARBA00004888"/>
    </source>
</evidence>
<proteinExistence type="inferred from homology"/>
<evidence type="ECO:0000259" key="14">
    <source>
        <dbReference type="Pfam" id="PF03727"/>
    </source>
</evidence>
<dbReference type="GO" id="GO:0006006">
    <property type="term" value="P:glucose metabolic process"/>
    <property type="evidence" value="ECO:0007669"/>
    <property type="project" value="TreeGrafter"/>
</dbReference>
<accession>A0AAV0ADQ8</accession>
<keyword evidence="4 11" id="KW-0808">Transferase</keyword>
<dbReference type="GO" id="GO:0005739">
    <property type="term" value="C:mitochondrion"/>
    <property type="evidence" value="ECO:0007669"/>
    <property type="project" value="TreeGrafter"/>
</dbReference>
<dbReference type="GO" id="GO:0019158">
    <property type="term" value="F:mannokinase activity"/>
    <property type="evidence" value="ECO:0007669"/>
    <property type="project" value="TreeGrafter"/>
</dbReference>
<dbReference type="PROSITE" id="PS00378">
    <property type="entry name" value="HEXOKINASE_1"/>
    <property type="match status" value="1"/>
</dbReference>
<evidence type="ECO:0000313" key="16">
    <source>
        <dbReference type="Proteomes" id="UP001153365"/>
    </source>
</evidence>
<comment type="catalytic activity">
    <reaction evidence="9">
        <text>a D-hexose + ATP = a D-hexose 6-phosphate + ADP + H(+)</text>
        <dbReference type="Rhea" id="RHEA:22740"/>
        <dbReference type="ChEBI" id="CHEBI:4194"/>
        <dbReference type="ChEBI" id="CHEBI:15378"/>
        <dbReference type="ChEBI" id="CHEBI:30616"/>
        <dbReference type="ChEBI" id="CHEBI:229467"/>
        <dbReference type="ChEBI" id="CHEBI:456216"/>
        <dbReference type="EC" id="2.7.1.1"/>
    </reaction>
    <physiologicalReaction direction="left-to-right" evidence="9">
        <dbReference type="Rhea" id="RHEA:22741"/>
    </physiologicalReaction>
</comment>
<comment type="caution">
    <text evidence="15">The sequence shown here is derived from an EMBL/GenBank/DDBJ whole genome shotgun (WGS) entry which is preliminary data.</text>
</comment>
<dbReference type="GO" id="GO:0005829">
    <property type="term" value="C:cytosol"/>
    <property type="evidence" value="ECO:0007669"/>
    <property type="project" value="TreeGrafter"/>
</dbReference>
<evidence type="ECO:0000256" key="12">
    <source>
        <dbReference type="SAM" id="MobiDB-lite"/>
    </source>
</evidence>
<feature type="region of interest" description="Disordered" evidence="12">
    <location>
        <begin position="1"/>
        <end position="38"/>
    </location>
</feature>
<dbReference type="PRINTS" id="PR00475">
    <property type="entry name" value="HEXOKINASE"/>
</dbReference>
<protein>
    <recommendedName>
        <fullName evidence="11">Phosphotransferase</fullName>
        <ecNumber evidence="11">2.7.1.-</ecNumber>
    </recommendedName>
</protein>
<evidence type="ECO:0000256" key="10">
    <source>
        <dbReference type="ARBA" id="ARBA00047905"/>
    </source>
</evidence>
<dbReference type="CDD" id="cd24087">
    <property type="entry name" value="ASKHA_NBD_HK1-2_fungi"/>
    <property type="match status" value="1"/>
</dbReference>
<dbReference type="Gene3D" id="3.30.420.40">
    <property type="match status" value="1"/>
</dbReference>
<dbReference type="Gene3D" id="3.40.367.20">
    <property type="match status" value="1"/>
</dbReference>
<reference evidence="15" key="1">
    <citation type="submission" date="2022-06" db="EMBL/GenBank/DDBJ databases">
        <authorList>
            <consortium name="SYNGENTA / RWTH Aachen University"/>
        </authorList>
    </citation>
    <scope>NUCLEOTIDE SEQUENCE</scope>
</reference>
<evidence type="ECO:0000313" key="15">
    <source>
        <dbReference type="EMBL" id="CAH7666155.1"/>
    </source>
</evidence>
<dbReference type="SUPFAM" id="SSF53067">
    <property type="entry name" value="Actin-like ATPase domain"/>
    <property type="match status" value="2"/>
</dbReference>
<dbReference type="InterPro" id="IPR022673">
    <property type="entry name" value="Hexokinase_C"/>
</dbReference>
<dbReference type="GO" id="GO:0005536">
    <property type="term" value="F:D-glucose binding"/>
    <property type="evidence" value="ECO:0007669"/>
    <property type="project" value="InterPro"/>
</dbReference>
<dbReference type="InterPro" id="IPR019807">
    <property type="entry name" value="Hexokinase_BS"/>
</dbReference>
<keyword evidence="5 11" id="KW-0547">Nucleotide-binding</keyword>
<dbReference type="GO" id="GO:0005524">
    <property type="term" value="F:ATP binding"/>
    <property type="evidence" value="ECO:0007669"/>
    <property type="project" value="UniProtKB-UniRule"/>
</dbReference>
<evidence type="ECO:0000256" key="5">
    <source>
        <dbReference type="ARBA" id="ARBA00022741"/>
    </source>
</evidence>
<dbReference type="EMBL" id="CALTRL010000066">
    <property type="protein sequence ID" value="CAH7666155.1"/>
    <property type="molecule type" value="Genomic_DNA"/>
</dbReference>
<comment type="catalytic activity">
    <reaction evidence="10">
        <text>D-fructose + ATP = D-fructose 6-phosphate + ADP + H(+)</text>
        <dbReference type="Rhea" id="RHEA:16125"/>
        <dbReference type="ChEBI" id="CHEBI:15378"/>
        <dbReference type="ChEBI" id="CHEBI:30616"/>
        <dbReference type="ChEBI" id="CHEBI:37721"/>
        <dbReference type="ChEBI" id="CHEBI:61527"/>
        <dbReference type="ChEBI" id="CHEBI:456216"/>
        <dbReference type="EC" id="2.7.1.1"/>
    </reaction>
    <physiologicalReaction direction="left-to-right" evidence="10">
        <dbReference type="Rhea" id="RHEA:16126"/>
    </physiologicalReaction>
</comment>
<dbReference type="AlphaFoldDB" id="A0AAV0ADQ8"/>
<keyword evidence="6 11" id="KW-0418">Kinase</keyword>
<dbReference type="Gene3D" id="1.10.287.1250">
    <property type="match status" value="1"/>
</dbReference>
<evidence type="ECO:0000256" key="9">
    <source>
        <dbReference type="ARBA" id="ARBA00044613"/>
    </source>
</evidence>
<comment type="similarity">
    <text evidence="3 11">Belongs to the hexokinase family.</text>
</comment>
<dbReference type="FunFam" id="3.30.420.40:FF:000156">
    <property type="entry name" value="Phosphotransferase"/>
    <property type="match status" value="1"/>
</dbReference>
<dbReference type="PANTHER" id="PTHR19443">
    <property type="entry name" value="HEXOKINASE"/>
    <property type="match status" value="1"/>
</dbReference>
<comment type="pathway">
    <text evidence="1">Carbohydrate degradation; glycolysis; D-glyceraldehyde 3-phosphate and glycerone phosphate from D-glucose: step 1/4.</text>
</comment>
<gene>
    <name evidence="15" type="ORF">PPACK8108_LOCUS492</name>
</gene>
<evidence type="ECO:0000256" key="2">
    <source>
        <dbReference type="ARBA" id="ARBA00005028"/>
    </source>
</evidence>
<dbReference type="PANTHER" id="PTHR19443:SF16">
    <property type="entry name" value="HEXOKINASE TYPE 1-RELATED"/>
    <property type="match status" value="1"/>
</dbReference>
<keyword evidence="16" id="KW-1185">Reference proteome</keyword>
<dbReference type="Pfam" id="PF00349">
    <property type="entry name" value="Hexokinase_1"/>
    <property type="match status" value="1"/>
</dbReference>
<dbReference type="GO" id="GO:0006013">
    <property type="term" value="P:mannose metabolic process"/>
    <property type="evidence" value="ECO:0007669"/>
    <property type="project" value="TreeGrafter"/>
</dbReference>
<evidence type="ECO:0000256" key="8">
    <source>
        <dbReference type="ARBA" id="ARBA00023152"/>
    </source>
</evidence>
<organism evidence="15 16">
    <name type="scientific">Phakopsora pachyrhizi</name>
    <name type="common">Asian soybean rust disease fungus</name>
    <dbReference type="NCBI Taxonomy" id="170000"/>
    <lineage>
        <taxon>Eukaryota</taxon>
        <taxon>Fungi</taxon>
        <taxon>Dikarya</taxon>
        <taxon>Basidiomycota</taxon>
        <taxon>Pucciniomycotina</taxon>
        <taxon>Pucciniomycetes</taxon>
        <taxon>Pucciniales</taxon>
        <taxon>Phakopsoraceae</taxon>
        <taxon>Phakopsora</taxon>
    </lineage>
</organism>
<keyword evidence="8 11" id="KW-0324">Glycolysis</keyword>
<dbReference type="EC" id="2.7.1.-" evidence="11"/>
<dbReference type="GO" id="GO:0006096">
    <property type="term" value="P:glycolytic process"/>
    <property type="evidence" value="ECO:0007669"/>
    <property type="project" value="UniProtKB-KW"/>
</dbReference>
<comment type="pathway">
    <text evidence="2">Carbohydrate metabolism; hexose metabolism.</text>
</comment>
<dbReference type="GO" id="GO:0001678">
    <property type="term" value="P:intracellular glucose homeostasis"/>
    <property type="evidence" value="ECO:0007669"/>
    <property type="project" value="InterPro"/>
</dbReference>
<dbReference type="Proteomes" id="UP001153365">
    <property type="component" value="Unassembled WGS sequence"/>
</dbReference>
<keyword evidence="7 11" id="KW-0067">ATP-binding</keyword>